<dbReference type="EMBL" id="SJPZ01000001">
    <property type="protein sequence ID" value="TWU64621.1"/>
    <property type="molecule type" value="Genomic_DNA"/>
</dbReference>
<sequence>MLTLKQLDETAKLLQSAKGTQPFSLRASKNDSTYLTKHLFKQQTSID</sequence>
<name>A0A5C6FQD6_9PLAN</name>
<dbReference type="Proteomes" id="UP000316476">
    <property type="component" value="Unassembled WGS sequence"/>
</dbReference>
<comment type="caution">
    <text evidence="1">The sequence shown here is derived from an EMBL/GenBank/DDBJ whole genome shotgun (WGS) entry which is preliminary data.</text>
</comment>
<gene>
    <name evidence="1" type="ORF">V7x_01650</name>
</gene>
<organism evidence="1 2">
    <name type="scientific">Crateriforma conspicua</name>
    <dbReference type="NCBI Taxonomy" id="2527996"/>
    <lineage>
        <taxon>Bacteria</taxon>
        <taxon>Pseudomonadati</taxon>
        <taxon>Planctomycetota</taxon>
        <taxon>Planctomycetia</taxon>
        <taxon>Planctomycetales</taxon>
        <taxon>Planctomycetaceae</taxon>
        <taxon>Crateriforma</taxon>
    </lineage>
</organism>
<evidence type="ECO:0000313" key="1">
    <source>
        <dbReference type="EMBL" id="TWU64621.1"/>
    </source>
</evidence>
<proteinExistence type="predicted"/>
<reference evidence="1 2" key="1">
    <citation type="submission" date="2019-02" db="EMBL/GenBank/DDBJ databases">
        <title>Deep-cultivation of Planctomycetes and their phenomic and genomic characterization uncovers novel biology.</title>
        <authorList>
            <person name="Wiegand S."/>
            <person name="Jogler M."/>
            <person name="Boedeker C."/>
            <person name="Pinto D."/>
            <person name="Vollmers J."/>
            <person name="Rivas-Marin E."/>
            <person name="Kohn T."/>
            <person name="Peeters S.H."/>
            <person name="Heuer A."/>
            <person name="Rast P."/>
            <person name="Oberbeckmann S."/>
            <person name="Bunk B."/>
            <person name="Jeske O."/>
            <person name="Meyerdierks A."/>
            <person name="Storesund J.E."/>
            <person name="Kallscheuer N."/>
            <person name="Luecker S."/>
            <person name="Lage O.M."/>
            <person name="Pohl T."/>
            <person name="Merkel B.J."/>
            <person name="Hornburger P."/>
            <person name="Mueller R.-W."/>
            <person name="Bruemmer F."/>
            <person name="Labrenz M."/>
            <person name="Spormann A.M."/>
            <person name="Op Den Camp H."/>
            <person name="Overmann J."/>
            <person name="Amann R."/>
            <person name="Jetten M.S.M."/>
            <person name="Mascher T."/>
            <person name="Medema M.H."/>
            <person name="Devos D.P."/>
            <person name="Kaster A.-K."/>
            <person name="Ovreas L."/>
            <person name="Rohde M."/>
            <person name="Galperin M.Y."/>
            <person name="Jogler C."/>
        </authorList>
    </citation>
    <scope>NUCLEOTIDE SEQUENCE [LARGE SCALE GENOMIC DNA]</scope>
    <source>
        <strain evidence="1 2">V7</strain>
    </source>
</reference>
<dbReference type="AlphaFoldDB" id="A0A5C6FQD6"/>
<protein>
    <submittedName>
        <fullName evidence="1">Uncharacterized protein</fullName>
    </submittedName>
</protein>
<accession>A0A5C6FQD6</accession>
<evidence type="ECO:0000313" key="2">
    <source>
        <dbReference type="Proteomes" id="UP000316476"/>
    </source>
</evidence>